<dbReference type="Gene3D" id="2.40.160.50">
    <property type="entry name" value="membrane protein fhac: a member of the omp85/tpsb transporter family"/>
    <property type="match status" value="1"/>
</dbReference>
<comment type="caution">
    <text evidence="5">The sequence shown here is derived from an EMBL/GenBank/DDBJ whole genome shotgun (WGS) entry which is preliminary data.</text>
</comment>
<dbReference type="InterPro" id="IPR000184">
    <property type="entry name" value="Bac_surfAg_D15"/>
</dbReference>
<protein>
    <submittedName>
        <fullName evidence="5">BamA/TamA family outer membrane protein</fullName>
    </submittedName>
</protein>
<proteinExistence type="predicted"/>
<feature type="signal peptide" evidence="3">
    <location>
        <begin position="1"/>
        <end position="18"/>
    </location>
</feature>
<dbReference type="RefSeq" id="WP_161817811.1">
    <property type="nucleotide sequence ID" value="NZ_JAACJS010000011.1"/>
</dbReference>
<evidence type="ECO:0000313" key="6">
    <source>
        <dbReference type="Proteomes" id="UP000753802"/>
    </source>
</evidence>
<sequence>MRLIVVILAVLNSFVTYAQEAAGVVIPAAPVKRRDTTGQTDLIDIASRLLKLRIPKPVQEERGKTIYFSLLPFNSSVPGGSGRALITSTTAATYFGPRRTTNLSSATFTPYWNFNGRFGLPLRTSVWLANNAWTIQGDMRFLVYPQYTWGVGGTRAEEEKLLVDYKYIRFHQAALKKITPYFFAGIGYNLDYHFNIKTEDTLTSVKQFTGYAYGTGANSFSSGISVNLLYDTRNNSINPLPGVYANLVYRVNPKSLGSNDSWHSLYLDIRKYISLNTTRPRQQNTLALWSYVWTVFNGNTPLLDLPGIGWDPYNRSGRGIDQNRYSGKTLWYFESEYRRDITQNGLFGFVVFANVNSVTDLNNRFTGINPAGGAGLRIKFNKKSRTNIGIDYGFSKDYRSIILNLGEAF</sequence>
<evidence type="ECO:0000256" key="2">
    <source>
        <dbReference type="ARBA" id="ARBA00023136"/>
    </source>
</evidence>
<feature type="domain" description="Bacterial surface antigen (D15)" evidence="4">
    <location>
        <begin position="188"/>
        <end position="381"/>
    </location>
</feature>
<gene>
    <name evidence="5" type="ORF">GWC95_06135</name>
</gene>
<evidence type="ECO:0000256" key="1">
    <source>
        <dbReference type="ARBA" id="ARBA00004370"/>
    </source>
</evidence>
<accession>A0ABW9ZRB4</accession>
<organism evidence="5 6">
    <name type="scientific">Sediminibacterium roseum</name>
    <dbReference type="NCBI Taxonomy" id="1978412"/>
    <lineage>
        <taxon>Bacteria</taxon>
        <taxon>Pseudomonadati</taxon>
        <taxon>Bacteroidota</taxon>
        <taxon>Chitinophagia</taxon>
        <taxon>Chitinophagales</taxon>
        <taxon>Chitinophagaceae</taxon>
        <taxon>Sediminibacterium</taxon>
    </lineage>
</organism>
<evidence type="ECO:0000259" key="4">
    <source>
        <dbReference type="Pfam" id="PF01103"/>
    </source>
</evidence>
<keyword evidence="3" id="KW-0732">Signal</keyword>
<feature type="chain" id="PRO_5045145717" evidence="3">
    <location>
        <begin position="19"/>
        <end position="409"/>
    </location>
</feature>
<reference evidence="5 6" key="1">
    <citation type="submission" date="2020-01" db="EMBL/GenBank/DDBJ databases">
        <title>Genome analysis.</title>
        <authorList>
            <person name="Wu S."/>
            <person name="Wang G."/>
        </authorList>
    </citation>
    <scope>NUCLEOTIDE SEQUENCE [LARGE SCALE GENOMIC DNA]</scope>
    <source>
        <strain evidence="5 6">SYL130</strain>
    </source>
</reference>
<dbReference type="Proteomes" id="UP000753802">
    <property type="component" value="Unassembled WGS sequence"/>
</dbReference>
<keyword evidence="2" id="KW-0472">Membrane</keyword>
<dbReference type="EMBL" id="JAACJS010000011">
    <property type="protein sequence ID" value="NCI49494.1"/>
    <property type="molecule type" value="Genomic_DNA"/>
</dbReference>
<name>A0ABW9ZRB4_9BACT</name>
<dbReference type="Pfam" id="PF01103">
    <property type="entry name" value="Omp85"/>
    <property type="match status" value="1"/>
</dbReference>
<evidence type="ECO:0000256" key="3">
    <source>
        <dbReference type="SAM" id="SignalP"/>
    </source>
</evidence>
<comment type="subcellular location">
    <subcellularLocation>
        <location evidence="1">Membrane</location>
    </subcellularLocation>
</comment>
<keyword evidence="6" id="KW-1185">Reference proteome</keyword>
<evidence type="ECO:0000313" key="5">
    <source>
        <dbReference type="EMBL" id="NCI49494.1"/>
    </source>
</evidence>